<dbReference type="InterPro" id="IPR039426">
    <property type="entry name" value="TonB-dep_rcpt-like"/>
</dbReference>
<evidence type="ECO:0000313" key="9">
    <source>
        <dbReference type="Proteomes" id="UP000253594"/>
    </source>
</evidence>
<comment type="subcellular location">
    <subcellularLocation>
        <location evidence="1 7">Cell outer membrane</location>
        <topology evidence="1 7">Multi-pass membrane protein</topology>
    </subcellularLocation>
</comment>
<dbReference type="PANTHER" id="PTHR32552">
    <property type="entry name" value="FERRICHROME IRON RECEPTOR-RELATED"/>
    <property type="match status" value="1"/>
</dbReference>
<keyword evidence="2 7" id="KW-0813">Transport</keyword>
<organism evidence="8 9">
    <name type="scientific">Pseudomonas aeruginosa</name>
    <dbReference type="NCBI Taxonomy" id="287"/>
    <lineage>
        <taxon>Bacteria</taxon>
        <taxon>Pseudomonadati</taxon>
        <taxon>Pseudomonadota</taxon>
        <taxon>Gammaproteobacteria</taxon>
        <taxon>Pseudomonadales</taxon>
        <taxon>Pseudomonadaceae</taxon>
        <taxon>Pseudomonas</taxon>
    </lineage>
</organism>
<keyword evidence="4 7" id="KW-0812">Transmembrane</keyword>
<dbReference type="PROSITE" id="PS52016">
    <property type="entry name" value="TONB_DEPENDENT_REC_3"/>
    <property type="match status" value="1"/>
</dbReference>
<keyword evidence="3 7" id="KW-1134">Transmembrane beta strand</keyword>
<dbReference type="GO" id="GO:0009279">
    <property type="term" value="C:cell outer membrane"/>
    <property type="evidence" value="ECO:0007669"/>
    <property type="project" value="UniProtKB-SubCell"/>
</dbReference>
<feature type="non-terminal residue" evidence="8">
    <location>
        <position position="1"/>
    </location>
</feature>
<evidence type="ECO:0000256" key="3">
    <source>
        <dbReference type="ARBA" id="ARBA00022452"/>
    </source>
</evidence>
<dbReference type="Proteomes" id="UP000253594">
    <property type="component" value="Unassembled WGS sequence"/>
</dbReference>
<comment type="caution">
    <text evidence="8">The sequence shown here is derived from an EMBL/GenBank/DDBJ whole genome shotgun (WGS) entry which is preliminary data.</text>
</comment>
<evidence type="ECO:0000256" key="5">
    <source>
        <dbReference type="ARBA" id="ARBA00023136"/>
    </source>
</evidence>
<gene>
    <name evidence="8" type="ORF">DT376_05745</name>
</gene>
<protein>
    <submittedName>
        <fullName evidence="8">TonB-dependent receptor</fullName>
    </submittedName>
</protein>
<keyword evidence="8" id="KW-0675">Receptor</keyword>
<dbReference type="PANTHER" id="PTHR32552:SF74">
    <property type="entry name" value="HYDROXAMATE SIDEROPHORE RECEPTOR FHUE"/>
    <property type="match status" value="1"/>
</dbReference>
<evidence type="ECO:0000256" key="6">
    <source>
        <dbReference type="ARBA" id="ARBA00023237"/>
    </source>
</evidence>
<proteinExistence type="inferred from homology"/>
<evidence type="ECO:0000256" key="1">
    <source>
        <dbReference type="ARBA" id="ARBA00004571"/>
    </source>
</evidence>
<dbReference type="SUPFAM" id="SSF56935">
    <property type="entry name" value="Porins"/>
    <property type="match status" value="1"/>
</dbReference>
<accession>A0A367MFR6</accession>
<evidence type="ECO:0000256" key="2">
    <source>
        <dbReference type="ARBA" id="ARBA00022448"/>
    </source>
</evidence>
<evidence type="ECO:0000313" key="8">
    <source>
        <dbReference type="EMBL" id="RCI75793.1"/>
    </source>
</evidence>
<comment type="similarity">
    <text evidence="7">Belongs to the TonB-dependent receptor family.</text>
</comment>
<keyword evidence="6 7" id="KW-0998">Cell outer membrane</keyword>
<reference evidence="8 9" key="1">
    <citation type="submission" date="2018-07" db="EMBL/GenBank/DDBJ databases">
        <title>Mechanisms of high-level aminoglycoside resistance among Gram-negative pathogens in Brazil.</title>
        <authorList>
            <person name="Ballaben A.S."/>
            <person name="Darini A.L.C."/>
            <person name="Doi Y."/>
        </authorList>
    </citation>
    <scope>NUCLEOTIDE SEQUENCE [LARGE SCALE GENOMIC DNA]</scope>
    <source>
        <strain evidence="8 9">B2-305</strain>
    </source>
</reference>
<sequence>NAMLGYKVNERIDTRLNFNNLFDKYYYSGIDFGNLNYGEPRNLMFTVKYSL</sequence>
<name>A0A367MFR6_PSEAI</name>
<dbReference type="AlphaFoldDB" id="A0A367MFR6"/>
<evidence type="ECO:0000256" key="7">
    <source>
        <dbReference type="PROSITE-ProRule" id="PRU01360"/>
    </source>
</evidence>
<evidence type="ECO:0000256" key="4">
    <source>
        <dbReference type="ARBA" id="ARBA00022692"/>
    </source>
</evidence>
<dbReference type="GO" id="GO:0015344">
    <property type="term" value="F:siderophore uptake transmembrane transporter activity"/>
    <property type="evidence" value="ECO:0007669"/>
    <property type="project" value="TreeGrafter"/>
</dbReference>
<dbReference type="Gene3D" id="2.40.170.20">
    <property type="entry name" value="TonB-dependent receptor, beta-barrel domain"/>
    <property type="match status" value="1"/>
</dbReference>
<dbReference type="InterPro" id="IPR036942">
    <property type="entry name" value="Beta-barrel_TonB_sf"/>
</dbReference>
<keyword evidence="5 7" id="KW-0472">Membrane</keyword>
<dbReference type="EMBL" id="QORE01000119">
    <property type="protein sequence ID" value="RCI75793.1"/>
    <property type="molecule type" value="Genomic_DNA"/>
</dbReference>